<reference evidence="2" key="2">
    <citation type="submission" date="2018-04" db="EMBL/GenBank/DDBJ databases">
        <title>OnivRS2 (Oryza nivara Reference Sequence Version 2).</title>
        <authorList>
            <person name="Zhang J."/>
            <person name="Kudrna D."/>
            <person name="Lee S."/>
            <person name="Talag J."/>
            <person name="Rajasekar S."/>
            <person name="Welchert J."/>
            <person name="Hsing Y.-I."/>
            <person name="Wing R.A."/>
        </authorList>
    </citation>
    <scope>NUCLEOTIDE SEQUENCE [LARGE SCALE GENOMIC DNA]</scope>
    <source>
        <strain evidence="2">SL10</strain>
    </source>
</reference>
<dbReference type="Gramene" id="ONIVA06G13470.1">
    <property type="protein sequence ID" value="ONIVA06G13470.1"/>
    <property type="gene ID" value="ONIVA06G13470"/>
</dbReference>
<evidence type="ECO:0000313" key="2">
    <source>
        <dbReference type="EnsemblPlants" id="ONIVA06G13470.1"/>
    </source>
</evidence>
<protein>
    <submittedName>
        <fullName evidence="2">Uncharacterized protein</fullName>
    </submittedName>
</protein>
<dbReference type="AlphaFoldDB" id="A0A0E0HPC4"/>
<dbReference type="OMA" id="PLAYCTR"/>
<proteinExistence type="predicted"/>
<dbReference type="EnsemblPlants" id="ONIVA06G13470.1">
    <property type="protein sequence ID" value="ONIVA06G13470.1"/>
    <property type="gene ID" value="ONIVA06G13470"/>
</dbReference>
<keyword evidence="3" id="KW-1185">Reference proteome</keyword>
<sequence>MTTALSPCSLRLLLLQDSTPTTHEAARSEVAPVAPAEENDDGGVDDLGGVKHANGVREVRGYATPLAYCTRASRSIHARPYANMASA</sequence>
<organism evidence="2">
    <name type="scientific">Oryza nivara</name>
    <name type="common">Indian wild rice</name>
    <name type="synonym">Oryza sativa f. spontanea</name>
    <dbReference type="NCBI Taxonomy" id="4536"/>
    <lineage>
        <taxon>Eukaryota</taxon>
        <taxon>Viridiplantae</taxon>
        <taxon>Streptophyta</taxon>
        <taxon>Embryophyta</taxon>
        <taxon>Tracheophyta</taxon>
        <taxon>Spermatophyta</taxon>
        <taxon>Magnoliopsida</taxon>
        <taxon>Liliopsida</taxon>
        <taxon>Poales</taxon>
        <taxon>Poaceae</taxon>
        <taxon>BOP clade</taxon>
        <taxon>Oryzoideae</taxon>
        <taxon>Oryzeae</taxon>
        <taxon>Oryzinae</taxon>
        <taxon>Oryza</taxon>
    </lineage>
</organism>
<evidence type="ECO:0000256" key="1">
    <source>
        <dbReference type="SAM" id="MobiDB-lite"/>
    </source>
</evidence>
<evidence type="ECO:0000313" key="3">
    <source>
        <dbReference type="Proteomes" id="UP000006591"/>
    </source>
</evidence>
<name>A0A0E0HPC4_ORYNI</name>
<feature type="region of interest" description="Disordered" evidence="1">
    <location>
        <begin position="20"/>
        <end position="50"/>
    </location>
</feature>
<dbReference type="Proteomes" id="UP000006591">
    <property type="component" value="Chromosome 6"/>
</dbReference>
<reference evidence="2" key="1">
    <citation type="submission" date="2015-04" db="UniProtKB">
        <authorList>
            <consortium name="EnsemblPlants"/>
        </authorList>
    </citation>
    <scope>IDENTIFICATION</scope>
    <source>
        <strain evidence="2">SL10</strain>
    </source>
</reference>
<accession>A0A0E0HPC4</accession>
<dbReference type="HOGENOM" id="CLU_2487342_0_0_1"/>